<keyword evidence="2" id="KW-1185">Reference proteome</keyword>
<organism evidence="1 2">
    <name type="scientific">Nitratireductor rhodophyticola</name>
    <dbReference type="NCBI Taxonomy" id="2854036"/>
    <lineage>
        <taxon>Bacteria</taxon>
        <taxon>Pseudomonadati</taxon>
        <taxon>Pseudomonadota</taxon>
        <taxon>Alphaproteobacteria</taxon>
        <taxon>Hyphomicrobiales</taxon>
        <taxon>Phyllobacteriaceae</taxon>
        <taxon>Nitratireductor</taxon>
    </lineage>
</organism>
<gene>
    <name evidence="1" type="ORF">KVG22_00035</name>
</gene>
<comment type="caution">
    <text evidence="1">The sequence shown here is derived from an EMBL/GenBank/DDBJ whole genome shotgun (WGS) entry which is preliminary data.</text>
</comment>
<protein>
    <submittedName>
        <fullName evidence="1">Uncharacterized protein</fullName>
    </submittedName>
</protein>
<sequence>MTTYTVFNMEDDDGFEDESGLSIEQAVERLIERSGCTYRFERIDGVMHICVEPWRWFGKPDGLSSLLPDDEDAKQEILERFATGKADLPSTWCIEPDEKHAAEMAKNDLGDGAWTIQ</sequence>
<dbReference type="RefSeq" id="WP_223004284.1">
    <property type="nucleotide sequence ID" value="NZ_CP139720.1"/>
</dbReference>
<evidence type="ECO:0000313" key="1">
    <source>
        <dbReference type="EMBL" id="MBY8914960.1"/>
    </source>
</evidence>
<evidence type="ECO:0000313" key="2">
    <source>
        <dbReference type="Proteomes" id="UP000777661"/>
    </source>
</evidence>
<reference evidence="1 2" key="1">
    <citation type="submission" date="2021-06" db="EMBL/GenBank/DDBJ databases">
        <title>Nitratireductor porphyridii sp. nov., isolated from a small marine red alga, Porphyridium purpureum in South Korea.</title>
        <authorList>
            <person name="Kim K.H."/>
            <person name="Kristyanto S."/>
            <person name="Jeon C.O."/>
        </authorList>
    </citation>
    <scope>NUCLEOTIDE SEQUENCE [LARGE SCALE GENOMIC DNA]</scope>
    <source>
        <strain evidence="1 2">R6</strain>
    </source>
</reference>
<accession>A0ABS7R648</accession>
<name>A0ABS7R648_9HYPH</name>
<proteinExistence type="predicted"/>
<dbReference type="Proteomes" id="UP000777661">
    <property type="component" value="Unassembled WGS sequence"/>
</dbReference>
<dbReference type="EMBL" id="JAHSQO010000001">
    <property type="protein sequence ID" value="MBY8914960.1"/>
    <property type="molecule type" value="Genomic_DNA"/>
</dbReference>